<accession>A0AAV9XWW6</accession>
<dbReference type="AlphaFoldDB" id="A0AAV9XWW6"/>
<name>A0AAV9XWW6_9CRYT</name>
<reference evidence="1 2" key="1">
    <citation type="submission" date="2023-10" db="EMBL/GenBank/DDBJ databases">
        <title>Comparative genomics analysis reveals potential genetic determinants of host preference in Cryptosporidium xiaoi.</title>
        <authorList>
            <person name="Xiao L."/>
            <person name="Li J."/>
        </authorList>
    </citation>
    <scope>NUCLEOTIDE SEQUENCE [LARGE SCALE GENOMIC DNA]</scope>
    <source>
        <strain evidence="1 2">52996</strain>
    </source>
</reference>
<dbReference type="Proteomes" id="UP001311799">
    <property type="component" value="Unassembled WGS sequence"/>
</dbReference>
<protein>
    <submittedName>
        <fullName evidence="1">Uncharacterized protein</fullName>
    </submittedName>
</protein>
<organism evidence="1 2">
    <name type="scientific">Cryptosporidium xiaoi</name>
    <dbReference type="NCBI Taxonomy" id="659607"/>
    <lineage>
        <taxon>Eukaryota</taxon>
        <taxon>Sar</taxon>
        <taxon>Alveolata</taxon>
        <taxon>Apicomplexa</taxon>
        <taxon>Conoidasida</taxon>
        <taxon>Coccidia</taxon>
        <taxon>Eucoccidiorida</taxon>
        <taxon>Eimeriorina</taxon>
        <taxon>Cryptosporidiidae</taxon>
        <taxon>Cryptosporidium</taxon>
    </lineage>
</organism>
<sequence>MEELDVKFNNLVGEEIEIESWVTCSMFSEQGEFSKEVSSSFTTNERCESGVIPALRENITKSINKERRKKKNIGIKMNRETINIYSNSAPKGRSCSILQSKNRKRI</sequence>
<evidence type="ECO:0000313" key="2">
    <source>
        <dbReference type="Proteomes" id="UP001311799"/>
    </source>
</evidence>
<evidence type="ECO:0000313" key="1">
    <source>
        <dbReference type="EMBL" id="KAK6589176.1"/>
    </source>
</evidence>
<dbReference type="EMBL" id="JAWDEY010000013">
    <property type="protein sequence ID" value="KAK6589176.1"/>
    <property type="molecule type" value="Genomic_DNA"/>
</dbReference>
<proteinExistence type="predicted"/>
<gene>
    <name evidence="1" type="ORF">RS030_213394</name>
</gene>
<comment type="caution">
    <text evidence="1">The sequence shown here is derived from an EMBL/GenBank/DDBJ whole genome shotgun (WGS) entry which is preliminary data.</text>
</comment>
<keyword evidence="2" id="KW-1185">Reference proteome</keyword>